<reference evidence="2" key="1">
    <citation type="journal article" date="2022" name="Mol. Ecol. Resour.">
        <title>The genomes of chicory, endive, great burdock and yacon provide insights into Asteraceae palaeo-polyploidization history and plant inulin production.</title>
        <authorList>
            <person name="Fan W."/>
            <person name="Wang S."/>
            <person name="Wang H."/>
            <person name="Wang A."/>
            <person name="Jiang F."/>
            <person name="Liu H."/>
            <person name="Zhao H."/>
            <person name="Xu D."/>
            <person name="Zhang Y."/>
        </authorList>
    </citation>
    <scope>NUCLEOTIDE SEQUENCE [LARGE SCALE GENOMIC DNA]</scope>
    <source>
        <strain evidence="2">cv. Niubang</strain>
    </source>
</reference>
<accession>A0ACB9ELU8</accession>
<dbReference type="Proteomes" id="UP001055879">
    <property type="component" value="Linkage Group LG02"/>
</dbReference>
<reference evidence="1 2" key="2">
    <citation type="journal article" date="2022" name="Mol. Ecol. Resour.">
        <title>The genomes of chicory, endive, great burdock and yacon provide insights into Asteraceae paleo-polyploidization history and plant inulin production.</title>
        <authorList>
            <person name="Fan W."/>
            <person name="Wang S."/>
            <person name="Wang H."/>
            <person name="Wang A."/>
            <person name="Jiang F."/>
            <person name="Liu H."/>
            <person name="Zhao H."/>
            <person name="Xu D."/>
            <person name="Zhang Y."/>
        </authorList>
    </citation>
    <scope>NUCLEOTIDE SEQUENCE [LARGE SCALE GENOMIC DNA]</scope>
    <source>
        <strain evidence="2">cv. Niubang</strain>
    </source>
</reference>
<evidence type="ECO:0000313" key="1">
    <source>
        <dbReference type="EMBL" id="KAI3759827.1"/>
    </source>
</evidence>
<protein>
    <submittedName>
        <fullName evidence="1">Uncharacterized protein</fullName>
    </submittedName>
</protein>
<organism evidence="1 2">
    <name type="scientific">Arctium lappa</name>
    <name type="common">Greater burdock</name>
    <name type="synonym">Lappa major</name>
    <dbReference type="NCBI Taxonomy" id="4217"/>
    <lineage>
        <taxon>Eukaryota</taxon>
        <taxon>Viridiplantae</taxon>
        <taxon>Streptophyta</taxon>
        <taxon>Embryophyta</taxon>
        <taxon>Tracheophyta</taxon>
        <taxon>Spermatophyta</taxon>
        <taxon>Magnoliopsida</taxon>
        <taxon>eudicotyledons</taxon>
        <taxon>Gunneridae</taxon>
        <taxon>Pentapetalae</taxon>
        <taxon>asterids</taxon>
        <taxon>campanulids</taxon>
        <taxon>Asterales</taxon>
        <taxon>Asteraceae</taxon>
        <taxon>Carduoideae</taxon>
        <taxon>Cardueae</taxon>
        <taxon>Arctiinae</taxon>
        <taxon>Arctium</taxon>
    </lineage>
</organism>
<keyword evidence="2" id="KW-1185">Reference proteome</keyword>
<name>A0ACB9ELU8_ARCLA</name>
<gene>
    <name evidence="1" type="ORF">L6452_07918</name>
</gene>
<evidence type="ECO:0000313" key="2">
    <source>
        <dbReference type="Proteomes" id="UP001055879"/>
    </source>
</evidence>
<comment type="caution">
    <text evidence="1">The sequence shown here is derived from an EMBL/GenBank/DDBJ whole genome shotgun (WGS) entry which is preliminary data.</text>
</comment>
<sequence>MEAITHTRDLLNTTLHQSTQLDFAINKTTANVTRINHTFPSLEARIRNMASKCAIFAIRDHVDRALPPLSAVFNVYQLVDELRSLLSATDSSSDLNLYLSHLKRYRQALTLLTNTCKLATLWVQDVKQFLDNTNAFMVDDHLYCSNVCKTLHLLEELQAIEYHSLLDQGILGVAFQQLEHEFTNLLIQNSLPLQVPSSLFSSGDEESDVADPSPAALPSYVVHNLKAIVACFACDHQLDRCMSIYVKVRTTIVQTSLQGLDLDYLGMSLSEFDSVQEIEGYIDEWGRHLEFVVKHLLELEYTLCDQVFGHNVQPDVWADCFSKIALQSGIQCFIKFGNTITKGKKEAIKLFKLLDVFAALNNLRQDFNRIFGGRPCSEIQTQTRDLIKKVVNGACEIFRELSAQVELQRLMDPPADGTVPRLITFVTEYSDELLDDDYKPVLEQVLEIHSSWYNVNTFTKGLVSVEVHNMVKLLELNLETWAKRYQDTALSCIFRMNTSCYLSKHLKGTKLGDLMGESWLKGHEDRLEYYAALHLRASWGKIPALLYNNDKMMAQDERVIARDLVKKRIKGFNEAFDELYRKQSDWVLCDKGLRWKTCQLIVEAIVPVYKSYMHKYLGLVEGGASPSPNNYVKYSAESLENMLTSMFQPKLGKYGSSTKYTNLMGKIRSVIAGRLSPTTAVA</sequence>
<proteinExistence type="predicted"/>
<dbReference type="EMBL" id="CM042048">
    <property type="protein sequence ID" value="KAI3759827.1"/>
    <property type="molecule type" value="Genomic_DNA"/>
</dbReference>